<accession>A0A4Q1DDY1</accession>
<dbReference type="NCBIfam" id="TIGR04056">
    <property type="entry name" value="OMP_RagA_SusC"/>
    <property type="match status" value="1"/>
</dbReference>
<keyword evidence="1" id="KW-0812">Transmembrane</keyword>
<dbReference type="InterPro" id="IPR012910">
    <property type="entry name" value="Plug_dom"/>
</dbReference>
<dbReference type="InterPro" id="IPR023996">
    <property type="entry name" value="TonB-dep_OMP_SusC/RagA"/>
</dbReference>
<keyword evidence="1" id="KW-0472">Membrane</keyword>
<evidence type="ECO:0000256" key="1">
    <source>
        <dbReference type="PROSITE-ProRule" id="PRU01360"/>
    </source>
</evidence>
<feature type="signal peptide" evidence="2">
    <location>
        <begin position="1"/>
        <end position="26"/>
    </location>
</feature>
<protein>
    <submittedName>
        <fullName evidence="4">TonB-dependent receptor</fullName>
    </submittedName>
</protein>
<dbReference type="PROSITE" id="PS52016">
    <property type="entry name" value="TONB_DEPENDENT_REC_3"/>
    <property type="match status" value="1"/>
</dbReference>
<dbReference type="InterPro" id="IPR039426">
    <property type="entry name" value="TonB-dep_rcpt-like"/>
</dbReference>
<dbReference type="AlphaFoldDB" id="A0A4Q1DDY1"/>
<dbReference type="InterPro" id="IPR037066">
    <property type="entry name" value="Plug_dom_sf"/>
</dbReference>
<dbReference type="RefSeq" id="WP_129002855.1">
    <property type="nucleotide sequence ID" value="NZ_SDHZ01000001.1"/>
</dbReference>
<evidence type="ECO:0000313" key="4">
    <source>
        <dbReference type="EMBL" id="RXK87105.1"/>
    </source>
</evidence>
<feature type="chain" id="PRO_5020478970" evidence="2">
    <location>
        <begin position="27"/>
        <end position="1036"/>
    </location>
</feature>
<dbReference type="InterPro" id="IPR018247">
    <property type="entry name" value="EF_Hand_1_Ca_BS"/>
</dbReference>
<dbReference type="SUPFAM" id="SSF56935">
    <property type="entry name" value="Porins"/>
    <property type="match status" value="1"/>
</dbReference>
<dbReference type="GO" id="GO:0009279">
    <property type="term" value="C:cell outer membrane"/>
    <property type="evidence" value="ECO:0007669"/>
    <property type="project" value="UniProtKB-SubCell"/>
</dbReference>
<comment type="similarity">
    <text evidence="1">Belongs to the TonB-dependent receptor family.</text>
</comment>
<evidence type="ECO:0000259" key="3">
    <source>
        <dbReference type="Pfam" id="PF07715"/>
    </source>
</evidence>
<sequence>MKKGLMNFIYLFALVLLCPLAMTAQSSGNITVSGTVMDVNGKEISSVSVTLKGSPSRGGKTDDEGHFRLQNIPANSTLVFSHINYNLYELPVTESKEKLKVVLEVKVTTQDEVVVVGRGVQRKITTTGAVTNVNVKELQLPATSISNMLGGRVPGIISVTRSGEPGADFSEFWVRGISTFGASSAALVLIDGVEGNLNNVDPSDIESFAILKDASATAVFGVRGANGVVTITTKRGKAGALKVNFRGNSTRTESARMPDYVNAYDYAKLANEARLARGQNPVYSDVEVELFKTGLDPDQYPNVNWRDVLLKKSSRYDQYNINISGGGTSARYFMSLGYLNKEGIFKQDNTAHKYDVNTNYKKYNFRANVDVDLTPTTKLSLLMDDAIVMQGAPAYGTNNDYLWSSQALITPVASPLRFSNGQMAGYGASGNELTPYFLLNNTGFKKIDANTINAKVNIDQDLKFLTPGLTARGLFSWTYAGNNTATHSKIAEDVYRQIGRSNSGELVTQRTVVATAPSYGQSAGITRGMYMEAQLNYVRRFNEVHNVSALVHYYRQEDITSDVNAYELPYMSIIPLRTQTVSARVTYSYKDIYLLEGNVGYSGSENFRPGEQYGLFPAVSAGWVPTQYDWTRVHLPFLTHFKLRGSIGKVGNSKIVNAAGQLVRFPYQTILSTGSNQWGTAITETKIGMKDLKWQTSIKYNLGVDMKLFDNAVDIIVDIFKTNAKDIYQQRVTIPEEVGSPANPWLNTSAMKSWGADGTLAFTKKVKKDLEVTLRGNFTITRNKVTHYEQAGVNFPYQSYTGVPYGVQRGLIALGLFKDDADINSSPRQTFMSNYLPGDIKYKDVNGDGIIDTDDIVPLNYSNVPRIVLGFAPVVSYKKWTASLLFTHQDKVSYFLGGTGYYPFVGESTGNVLRIVANPANRWIPASLAGKDEIAENPNARFPRLTYGNNTNNNRASTFWLADASFVRLQNAEINYKWECEWLRKKGIAAATFSLLGYNLAVWDKVKLWDPEQASSNGAKYPIQRTYTVQLYLNFK</sequence>
<evidence type="ECO:0000313" key="5">
    <source>
        <dbReference type="Proteomes" id="UP000290545"/>
    </source>
</evidence>
<keyword evidence="1" id="KW-1134">Transmembrane beta strand</keyword>
<dbReference type="EMBL" id="SDHZ01000001">
    <property type="protein sequence ID" value="RXK87105.1"/>
    <property type="molecule type" value="Genomic_DNA"/>
</dbReference>
<keyword evidence="2" id="KW-0732">Signal</keyword>
<dbReference type="FunFam" id="2.170.130.10:FF:000003">
    <property type="entry name" value="SusC/RagA family TonB-linked outer membrane protein"/>
    <property type="match status" value="1"/>
</dbReference>
<dbReference type="NCBIfam" id="TIGR04057">
    <property type="entry name" value="SusC_RagA_signa"/>
    <property type="match status" value="1"/>
</dbReference>
<keyword evidence="1" id="KW-0813">Transport</keyword>
<dbReference type="InterPro" id="IPR008969">
    <property type="entry name" value="CarboxyPept-like_regulatory"/>
</dbReference>
<dbReference type="InterPro" id="IPR023997">
    <property type="entry name" value="TonB-dep_OMP_SusC/RagA_CS"/>
</dbReference>
<proteinExistence type="inferred from homology"/>
<dbReference type="Pfam" id="PF13715">
    <property type="entry name" value="CarbopepD_reg_2"/>
    <property type="match status" value="1"/>
</dbReference>
<reference evidence="4 5" key="1">
    <citation type="submission" date="2019-01" db="EMBL/GenBank/DDBJ databases">
        <title>Filimonas sp. strain TTM-71.</title>
        <authorList>
            <person name="Chen W.-M."/>
        </authorList>
    </citation>
    <scope>NUCLEOTIDE SEQUENCE [LARGE SCALE GENOMIC DNA]</scope>
    <source>
        <strain evidence="4 5">TTM-71</strain>
    </source>
</reference>
<keyword evidence="4" id="KW-0675">Receptor</keyword>
<dbReference type="SUPFAM" id="SSF49464">
    <property type="entry name" value="Carboxypeptidase regulatory domain-like"/>
    <property type="match status" value="1"/>
</dbReference>
<name>A0A4Q1DDY1_9BACT</name>
<dbReference type="Proteomes" id="UP000290545">
    <property type="component" value="Unassembled WGS sequence"/>
</dbReference>
<dbReference type="Pfam" id="PF07715">
    <property type="entry name" value="Plug"/>
    <property type="match status" value="1"/>
</dbReference>
<evidence type="ECO:0000256" key="2">
    <source>
        <dbReference type="SAM" id="SignalP"/>
    </source>
</evidence>
<comment type="subcellular location">
    <subcellularLocation>
        <location evidence="1">Cell outer membrane</location>
        <topology evidence="1">Multi-pass membrane protein</topology>
    </subcellularLocation>
</comment>
<comment type="caution">
    <text evidence="4">The sequence shown here is derived from an EMBL/GenBank/DDBJ whole genome shotgun (WGS) entry which is preliminary data.</text>
</comment>
<dbReference type="OrthoDB" id="601197at2"/>
<keyword evidence="5" id="KW-1185">Reference proteome</keyword>
<dbReference type="Gene3D" id="2.170.130.10">
    <property type="entry name" value="TonB-dependent receptor, plug domain"/>
    <property type="match status" value="1"/>
</dbReference>
<dbReference type="Gene3D" id="2.60.40.1120">
    <property type="entry name" value="Carboxypeptidase-like, regulatory domain"/>
    <property type="match status" value="1"/>
</dbReference>
<organism evidence="4 5">
    <name type="scientific">Filimonas effusa</name>
    <dbReference type="NCBI Taxonomy" id="2508721"/>
    <lineage>
        <taxon>Bacteria</taxon>
        <taxon>Pseudomonadati</taxon>
        <taxon>Bacteroidota</taxon>
        <taxon>Chitinophagia</taxon>
        <taxon>Chitinophagales</taxon>
        <taxon>Chitinophagaceae</taxon>
        <taxon>Filimonas</taxon>
    </lineage>
</organism>
<dbReference type="PROSITE" id="PS00018">
    <property type="entry name" value="EF_HAND_1"/>
    <property type="match status" value="1"/>
</dbReference>
<gene>
    <name evidence="4" type="ORF">ESB13_10055</name>
</gene>
<feature type="domain" description="TonB-dependent receptor plug" evidence="3">
    <location>
        <begin position="123"/>
        <end position="228"/>
    </location>
</feature>
<keyword evidence="1" id="KW-0998">Cell outer membrane</keyword>